<dbReference type="InterPro" id="IPR036908">
    <property type="entry name" value="RlpA-like_sf"/>
</dbReference>
<keyword evidence="5" id="KW-1185">Reference proteome</keyword>
<accession>A0A8H6TDR8</accession>
<protein>
    <submittedName>
        <fullName evidence="4">Uncharacterized protein</fullName>
    </submittedName>
</protein>
<comment type="caution">
    <text evidence="4">The sequence shown here is derived from an EMBL/GenBank/DDBJ whole genome shotgun (WGS) entry which is preliminary data.</text>
</comment>
<dbReference type="SUPFAM" id="SSF50685">
    <property type="entry name" value="Barwin-like endoglucanases"/>
    <property type="match status" value="1"/>
</dbReference>
<dbReference type="GeneID" id="59339516"/>
<dbReference type="AlphaFoldDB" id="A0A8H6TDR8"/>
<dbReference type="OrthoDB" id="623670at2759"/>
<sequence length="218" mass="23639">MFALTSVALLLLPSVLATNHTLSRRYSNIRMTNYFAGEDQGACGAWHQDSEFVVALSHQNFNNGQYCNKQVTISYNGKTGTGIIVDECMGCPDWGLDLSQSFFGHFVGGQQNNNLVGVIQAEWSFGGSAGNNGDNGDNGDNGGKKDHNDDQAHAQADHYLDNTHPADDDKHDSKAFVVYQPSPFRIPFEVRSTFSQSERKPVCTGGSTEPGCFHGVVG</sequence>
<dbReference type="RefSeq" id="XP_037224910.1">
    <property type="nucleotide sequence ID" value="XM_037357000.1"/>
</dbReference>
<gene>
    <name evidence="4" type="ORF">MIND_00002400</name>
</gene>
<dbReference type="EMBL" id="JACAZF010000001">
    <property type="protein sequence ID" value="KAF7314887.1"/>
    <property type="molecule type" value="Genomic_DNA"/>
</dbReference>
<feature type="region of interest" description="Disordered" evidence="2">
    <location>
        <begin position="127"/>
        <end position="150"/>
    </location>
</feature>
<dbReference type="PANTHER" id="PTHR31836">
    <property type="match status" value="1"/>
</dbReference>
<evidence type="ECO:0000256" key="2">
    <source>
        <dbReference type="SAM" id="MobiDB-lite"/>
    </source>
</evidence>
<keyword evidence="1 3" id="KW-0732">Signal</keyword>
<name>A0A8H6TDR8_9AGAR</name>
<evidence type="ECO:0000256" key="1">
    <source>
        <dbReference type="ARBA" id="ARBA00022729"/>
    </source>
</evidence>
<dbReference type="Proteomes" id="UP000636479">
    <property type="component" value="Unassembled WGS sequence"/>
</dbReference>
<dbReference type="CDD" id="cd22191">
    <property type="entry name" value="DPBB_RlpA_EXP_N-like"/>
    <property type="match status" value="1"/>
</dbReference>
<dbReference type="PANTHER" id="PTHR31836:SF28">
    <property type="entry name" value="SRCR DOMAIN-CONTAINING PROTEIN-RELATED"/>
    <property type="match status" value="1"/>
</dbReference>
<feature type="signal peptide" evidence="3">
    <location>
        <begin position="1"/>
        <end position="17"/>
    </location>
</feature>
<dbReference type="InterPro" id="IPR051477">
    <property type="entry name" value="Expansin_CellWall"/>
</dbReference>
<evidence type="ECO:0000256" key="3">
    <source>
        <dbReference type="SAM" id="SignalP"/>
    </source>
</evidence>
<organism evidence="4 5">
    <name type="scientific">Mycena indigotica</name>
    <dbReference type="NCBI Taxonomy" id="2126181"/>
    <lineage>
        <taxon>Eukaryota</taxon>
        <taxon>Fungi</taxon>
        <taxon>Dikarya</taxon>
        <taxon>Basidiomycota</taxon>
        <taxon>Agaricomycotina</taxon>
        <taxon>Agaricomycetes</taxon>
        <taxon>Agaricomycetidae</taxon>
        <taxon>Agaricales</taxon>
        <taxon>Marasmiineae</taxon>
        <taxon>Mycenaceae</taxon>
        <taxon>Mycena</taxon>
    </lineage>
</organism>
<proteinExistence type="predicted"/>
<evidence type="ECO:0000313" key="4">
    <source>
        <dbReference type="EMBL" id="KAF7314887.1"/>
    </source>
</evidence>
<reference evidence="4" key="1">
    <citation type="submission" date="2020-05" db="EMBL/GenBank/DDBJ databases">
        <title>Mycena genomes resolve the evolution of fungal bioluminescence.</title>
        <authorList>
            <person name="Tsai I.J."/>
        </authorList>
    </citation>
    <scope>NUCLEOTIDE SEQUENCE</scope>
    <source>
        <strain evidence="4">171206Taipei</strain>
    </source>
</reference>
<feature type="chain" id="PRO_5034491769" evidence="3">
    <location>
        <begin position="18"/>
        <end position="218"/>
    </location>
</feature>
<evidence type="ECO:0000313" key="5">
    <source>
        <dbReference type="Proteomes" id="UP000636479"/>
    </source>
</evidence>
<dbReference type="Gene3D" id="2.40.40.10">
    <property type="entry name" value="RlpA-like domain"/>
    <property type="match status" value="1"/>
</dbReference>